<gene>
    <name evidence="2" type="ORF">ABT404_28110</name>
</gene>
<organism evidence="2 3">
    <name type="scientific">Streptomyces hyaluromycini</name>
    <dbReference type="NCBI Taxonomy" id="1377993"/>
    <lineage>
        <taxon>Bacteria</taxon>
        <taxon>Bacillati</taxon>
        <taxon>Actinomycetota</taxon>
        <taxon>Actinomycetes</taxon>
        <taxon>Kitasatosporales</taxon>
        <taxon>Streptomycetaceae</taxon>
        <taxon>Streptomyces</taxon>
    </lineage>
</organism>
<proteinExistence type="predicted"/>
<accession>A0ABV1X2R7</accession>
<sequence length="114" mass="12453">MADDSLFAALPDNIKRGGDLTDQVADIVKNHLSRYGDHYIDPNDPSIGEPTDETVHAILRDYSPAYNQTVQALGQVNKALLKASELTTASGVNFDRTQQDALDQINSGNSRRLP</sequence>
<protein>
    <submittedName>
        <fullName evidence="2">Uncharacterized protein</fullName>
    </submittedName>
</protein>
<evidence type="ECO:0000256" key="1">
    <source>
        <dbReference type="SAM" id="MobiDB-lite"/>
    </source>
</evidence>
<dbReference type="Proteomes" id="UP001474181">
    <property type="component" value="Unassembled WGS sequence"/>
</dbReference>
<keyword evidence="3" id="KW-1185">Reference proteome</keyword>
<reference evidence="2 3" key="1">
    <citation type="submission" date="2024-06" db="EMBL/GenBank/DDBJ databases">
        <title>The Natural Products Discovery Center: Release of the First 8490 Sequenced Strains for Exploring Actinobacteria Biosynthetic Diversity.</title>
        <authorList>
            <person name="Kalkreuter E."/>
            <person name="Kautsar S.A."/>
            <person name="Yang D."/>
            <person name="Bader C.D."/>
            <person name="Teijaro C.N."/>
            <person name="Fluegel L."/>
            <person name="Davis C.M."/>
            <person name="Simpson J.R."/>
            <person name="Lauterbach L."/>
            <person name="Steele A.D."/>
            <person name="Gui C."/>
            <person name="Meng S."/>
            <person name="Li G."/>
            <person name="Viehrig K."/>
            <person name="Ye F."/>
            <person name="Su P."/>
            <person name="Kiefer A.F."/>
            <person name="Nichols A."/>
            <person name="Cepeda A.J."/>
            <person name="Yan W."/>
            <person name="Fan B."/>
            <person name="Jiang Y."/>
            <person name="Adhikari A."/>
            <person name="Zheng C.-J."/>
            <person name="Schuster L."/>
            <person name="Cowan T.M."/>
            <person name="Smanski M.J."/>
            <person name="Chevrette M.G."/>
            <person name="De Carvalho L.P.S."/>
            <person name="Shen B."/>
        </authorList>
    </citation>
    <scope>NUCLEOTIDE SEQUENCE [LARGE SCALE GENOMIC DNA]</scope>
    <source>
        <strain evidence="2 3">NPDC000234</strain>
    </source>
</reference>
<comment type="caution">
    <text evidence="2">The sequence shown here is derived from an EMBL/GenBank/DDBJ whole genome shotgun (WGS) entry which is preliminary data.</text>
</comment>
<evidence type="ECO:0000313" key="2">
    <source>
        <dbReference type="EMBL" id="MER7183290.1"/>
    </source>
</evidence>
<name>A0ABV1X2R7_9ACTN</name>
<dbReference type="EMBL" id="JBEPEK010000235">
    <property type="protein sequence ID" value="MER7183290.1"/>
    <property type="molecule type" value="Genomic_DNA"/>
</dbReference>
<feature type="region of interest" description="Disordered" evidence="1">
    <location>
        <begin position="95"/>
        <end position="114"/>
    </location>
</feature>
<dbReference type="RefSeq" id="WP_350784471.1">
    <property type="nucleotide sequence ID" value="NZ_JBEPEK010000235.1"/>
</dbReference>
<evidence type="ECO:0000313" key="3">
    <source>
        <dbReference type="Proteomes" id="UP001474181"/>
    </source>
</evidence>